<organism evidence="1 2">
    <name type="scientific">Escallonia rubra</name>
    <dbReference type="NCBI Taxonomy" id="112253"/>
    <lineage>
        <taxon>Eukaryota</taxon>
        <taxon>Viridiplantae</taxon>
        <taxon>Streptophyta</taxon>
        <taxon>Embryophyta</taxon>
        <taxon>Tracheophyta</taxon>
        <taxon>Spermatophyta</taxon>
        <taxon>Magnoliopsida</taxon>
        <taxon>eudicotyledons</taxon>
        <taxon>Gunneridae</taxon>
        <taxon>Pentapetalae</taxon>
        <taxon>asterids</taxon>
        <taxon>campanulids</taxon>
        <taxon>Escalloniales</taxon>
        <taxon>Escalloniaceae</taxon>
        <taxon>Escallonia</taxon>
    </lineage>
</organism>
<keyword evidence="2" id="KW-1185">Reference proteome</keyword>
<protein>
    <submittedName>
        <fullName evidence="1">Uncharacterized protein</fullName>
    </submittedName>
</protein>
<evidence type="ECO:0000313" key="1">
    <source>
        <dbReference type="EMBL" id="KAK2973978.1"/>
    </source>
</evidence>
<dbReference type="AlphaFoldDB" id="A0AA88U7Y9"/>
<comment type="caution">
    <text evidence="1">The sequence shown here is derived from an EMBL/GenBank/DDBJ whole genome shotgun (WGS) entry which is preliminary data.</text>
</comment>
<dbReference type="Pfam" id="PF14223">
    <property type="entry name" value="Retrotran_gag_2"/>
    <property type="match status" value="1"/>
</dbReference>
<gene>
    <name evidence="1" type="ORF">RJ640_013539</name>
</gene>
<evidence type="ECO:0000313" key="2">
    <source>
        <dbReference type="Proteomes" id="UP001187471"/>
    </source>
</evidence>
<accession>A0AA88U7Y9</accession>
<dbReference type="Proteomes" id="UP001187471">
    <property type="component" value="Unassembled WGS sequence"/>
</dbReference>
<reference evidence="1" key="1">
    <citation type="submission" date="2022-12" db="EMBL/GenBank/DDBJ databases">
        <title>Draft genome assemblies for two species of Escallonia (Escalloniales).</title>
        <authorList>
            <person name="Chanderbali A."/>
            <person name="Dervinis C."/>
            <person name="Anghel I."/>
            <person name="Soltis D."/>
            <person name="Soltis P."/>
            <person name="Zapata F."/>
        </authorList>
    </citation>
    <scope>NUCLEOTIDE SEQUENCE</scope>
    <source>
        <strain evidence="1">UCBG92.1500</strain>
        <tissue evidence="1">Leaf</tissue>
    </source>
</reference>
<name>A0AA88U7Y9_9ASTE</name>
<sequence length="110" mass="12285">MSQLSSIDVKLEEEDQMILLLSSLPKSYETLKTTLLIRNETWLVNDVTSALMDSSRVNGTSSSSQGEGLVVRFAAKAWGVLTPKSLRSLLSRSQRIPLENKSYLTFFKTT</sequence>
<proteinExistence type="predicted"/>
<dbReference type="EMBL" id="JAVXUO010002352">
    <property type="protein sequence ID" value="KAK2973978.1"/>
    <property type="molecule type" value="Genomic_DNA"/>
</dbReference>